<feature type="compositionally biased region" description="Basic and acidic residues" evidence="1">
    <location>
        <begin position="24"/>
        <end position="48"/>
    </location>
</feature>
<feature type="non-terminal residue" evidence="2">
    <location>
        <position position="513"/>
    </location>
</feature>
<feature type="compositionally biased region" description="Basic residues" evidence="1">
    <location>
        <begin position="335"/>
        <end position="356"/>
    </location>
</feature>
<feature type="compositionally biased region" description="Basic residues" evidence="1">
    <location>
        <begin position="134"/>
        <end position="144"/>
    </location>
</feature>
<feature type="compositionally biased region" description="Low complexity" evidence="1">
    <location>
        <begin position="418"/>
        <end position="436"/>
    </location>
</feature>
<gene>
    <name evidence="2" type="ORF">AVDCRST_MAG04-865</name>
</gene>
<sequence length="513" mass="56602">ERSRKPGADVARQRRGRVLLQSRHQRDALRRGPGPRARDALRARLAGERRHRLRRRLLAHGREAGRDPAPLRPRPRQRTRRIARRPPRPQRHRQRGGRPGHLPSALRRAAHRRHRGLGPRRLRLGADLHEVGARRGRRRRRRAGGAHGARTGRHPGPAFGLLLERGRCGRARLAGAGRPAGRPDRGPRRRARPAREEERADPPRRPRPARRGAALRQPDRRRHRRPADGGGLERPHPARARPAAAGARALSRAAGHRGPEVGGAPDRGERQGAHRLLRLPGHAIQALPGDGVRPRPDPLRAGRRSGVAGAVGGAGRAGRPDAGPRPAAGDAPRRLLARRPRPLRRRLDARRRHRGGRGRDLRPRLLSPHPRRPAARLAPELRRRHRLRPAGCDGRRHRRRRRAPGDRPPGGRQRHVHGASPLDPGAGAAAGDDPAAVQPQVPDLARRVRECRGQPRADGPRHDGPRQPRHRLGQDGQQHGGGGGAGRHPRTLRRSDVASLVTAGAVSHRAADL</sequence>
<evidence type="ECO:0000313" key="2">
    <source>
        <dbReference type="EMBL" id="CAA9226058.1"/>
    </source>
</evidence>
<feature type="compositionally biased region" description="Low complexity" evidence="1">
    <location>
        <begin position="320"/>
        <end position="330"/>
    </location>
</feature>
<feature type="compositionally biased region" description="Basic and acidic residues" evidence="1">
    <location>
        <begin position="193"/>
        <end position="204"/>
    </location>
</feature>
<feature type="compositionally biased region" description="Basic and acidic residues" evidence="1">
    <location>
        <begin position="124"/>
        <end position="133"/>
    </location>
</feature>
<feature type="compositionally biased region" description="Basic residues" evidence="1">
    <location>
        <begin position="49"/>
        <end position="59"/>
    </location>
</feature>
<accession>A0A6J4HKS1</accession>
<dbReference type="EMBL" id="CADCTL010000068">
    <property type="protein sequence ID" value="CAA9226058.1"/>
    <property type="molecule type" value="Genomic_DNA"/>
</dbReference>
<feature type="non-terminal residue" evidence="2">
    <location>
        <position position="1"/>
    </location>
</feature>
<evidence type="ECO:0000256" key="1">
    <source>
        <dbReference type="SAM" id="MobiDB-lite"/>
    </source>
</evidence>
<proteinExistence type="predicted"/>
<feature type="compositionally biased region" description="Low complexity" evidence="1">
    <location>
        <begin position="240"/>
        <end position="253"/>
    </location>
</feature>
<feature type="compositionally biased region" description="Low complexity" evidence="1">
    <location>
        <begin position="171"/>
        <end position="180"/>
    </location>
</feature>
<protein>
    <submittedName>
        <fullName evidence="2">Thiamine pyrophosphate-requiring enzymes</fullName>
    </submittedName>
</protein>
<dbReference type="AlphaFoldDB" id="A0A6J4HKS1"/>
<feature type="compositionally biased region" description="Basic and acidic residues" evidence="1">
    <location>
        <begin position="444"/>
        <end position="466"/>
    </location>
</feature>
<name>A0A6J4HKS1_9PROT</name>
<reference evidence="2" key="1">
    <citation type="submission" date="2020-02" db="EMBL/GenBank/DDBJ databases">
        <authorList>
            <person name="Meier V. D."/>
        </authorList>
    </citation>
    <scope>NUCLEOTIDE SEQUENCE</scope>
    <source>
        <strain evidence="2">AVDCRST_MAG04</strain>
    </source>
</reference>
<feature type="compositionally biased region" description="Basic residues" evidence="1">
    <location>
        <begin position="73"/>
        <end position="98"/>
    </location>
</feature>
<organism evidence="2">
    <name type="scientific">uncultured Acetobacteraceae bacterium</name>
    <dbReference type="NCBI Taxonomy" id="169975"/>
    <lineage>
        <taxon>Bacteria</taxon>
        <taxon>Pseudomonadati</taxon>
        <taxon>Pseudomonadota</taxon>
        <taxon>Alphaproteobacteria</taxon>
        <taxon>Acetobacterales</taxon>
        <taxon>Acetobacteraceae</taxon>
        <taxon>environmental samples</taxon>
    </lineage>
</organism>
<feature type="region of interest" description="Disordered" evidence="1">
    <location>
        <begin position="1"/>
        <end position="269"/>
    </location>
</feature>
<feature type="region of interest" description="Disordered" evidence="1">
    <location>
        <begin position="282"/>
        <end position="513"/>
    </location>
</feature>
<feature type="compositionally biased region" description="Basic residues" evidence="1">
    <location>
        <begin position="108"/>
        <end position="123"/>
    </location>
</feature>